<gene>
    <name evidence="1" type="ORF">LCGC14_2651810</name>
</gene>
<sequence length="289" mass="33089">QDANYFNTTAEKGAFVKYFVAFPQSMRILKYVNNIRTTTYRTMFVDKKLDDHSPIGSSNEHADYFLDYILNRSPWAPLFITKDPEDVRTNGVIIDATNDLTLVVTATIAIRTLNDYPTFAYNFYRMRQLLSDKFPENLQYIVSALLTYGEGVKFPAPRILKNKKVPIWTIDKVHYKGYGNVMWFQNLTPMGVSNFLNGVYIEKFDNLLSSTYDIVKYSLFVRSWQSDGPRVIESTIRGELPVLPDIKFKHTIKQYGDLGLTIGDAYKADGVINLAKAILKYSTSKEASK</sequence>
<accession>A0A0F8ZUM1</accession>
<proteinExistence type="predicted"/>
<evidence type="ECO:0000313" key="1">
    <source>
        <dbReference type="EMBL" id="KKK97533.1"/>
    </source>
</evidence>
<protein>
    <submittedName>
        <fullName evidence="1">Uncharacterized protein</fullName>
    </submittedName>
</protein>
<dbReference type="AlphaFoldDB" id="A0A0F8ZUM1"/>
<name>A0A0F8ZUM1_9ZZZZ</name>
<dbReference type="EMBL" id="LAZR01046008">
    <property type="protein sequence ID" value="KKK97533.1"/>
    <property type="molecule type" value="Genomic_DNA"/>
</dbReference>
<feature type="non-terminal residue" evidence="1">
    <location>
        <position position="1"/>
    </location>
</feature>
<organism evidence="1">
    <name type="scientific">marine sediment metagenome</name>
    <dbReference type="NCBI Taxonomy" id="412755"/>
    <lineage>
        <taxon>unclassified sequences</taxon>
        <taxon>metagenomes</taxon>
        <taxon>ecological metagenomes</taxon>
    </lineage>
</organism>
<reference evidence="1" key="1">
    <citation type="journal article" date="2015" name="Nature">
        <title>Complex archaea that bridge the gap between prokaryotes and eukaryotes.</title>
        <authorList>
            <person name="Spang A."/>
            <person name="Saw J.H."/>
            <person name="Jorgensen S.L."/>
            <person name="Zaremba-Niedzwiedzka K."/>
            <person name="Martijn J."/>
            <person name="Lind A.E."/>
            <person name="van Eijk R."/>
            <person name="Schleper C."/>
            <person name="Guy L."/>
            <person name="Ettema T.J."/>
        </authorList>
    </citation>
    <scope>NUCLEOTIDE SEQUENCE</scope>
</reference>
<comment type="caution">
    <text evidence="1">The sequence shown here is derived from an EMBL/GenBank/DDBJ whole genome shotgun (WGS) entry which is preliminary data.</text>
</comment>